<dbReference type="InterPro" id="IPR038495">
    <property type="entry name" value="ATPase_E_C"/>
</dbReference>
<dbReference type="InterPro" id="IPR002842">
    <property type="entry name" value="ATPase_V1_Esu"/>
</dbReference>
<reference evidence="8" key="1">
    <citation type="submission" date="2018-08" db="EMBL/GenBank/DDBJ databases">
        <authorList>
            <person name="Cornetti L."/>
        </authorList>
    </citation>
    <scope>NUCLEOTIDE SEQUENCE</scope>
    <source>
        <strain evidence="8">FI-G-95-1_INB4-1</strain>
    </source>
</reference>
<keyword evidence="6" id="KW-0175">Coiled coil</keyword>
<sequence length="688" mass="79686">MALTDSDVQKQIKQMMGFIEQEANEKVEEIDAKAEEEFNIEKGRLVQQQRLKIMEFYERKEKQVELQKKIQSSNLLNQARLKVLQAQQQHIQNLLAESRTRLGKSSSDRANYTRVVCDLIIQALFQIMEPNVTIRCREVDLELVQSVLPEAIAKYTEAMHKPCHITIATENFLPADTKDVHKTTVHNSVRILKITDWTLDAEWYWKNVTREEIDDLMKDTPDGTFLVRDSASKAGEYTLTLRKGGCNKLVKICCHQGRYGFSEPCNFNSVPELIHFYRSESLAQYNPTLNVKLLYPVSRFQNMEDAESGNDVDKMRKRLEDAHHEYLKRSRQYDQYHHDYSECSEDMQLKKQTSDAFNEAVIMFEEQLRLHEKFEREAHRHEIHSLKENYQQLKFQMSNLKQTRQELQNHLRVQTVLSRNLDREMNALKPELHQLCKTRDLLQMKFLSTIEVYVQQNPSVVHADSQYWLLPDCTRPDAERLLTGKADGTFLIRRSAGAPFALSIACRKVDKRVGHILIHRSERGFGFTEPYLLFPTLNDLVVYYAGHSLEELNPLMTTTLAHPIRGYKDNKYAGITIVSQSDERNLDGSSKWSYAGSDYTTREESQVQKKMQGASYDSYGKATYEDVMGNTNKGSSYWVSPEGEKITLTWSADEAGFQPKGDHLPVAPVHEYELPVHVPFNGKGYKIY</sequence>
<dbReference type="InterPro" id="IPR035022">
    <property type="entry name" value="PI3kinase_P85_nSH2"/>
</dbReference>
<accession>A0A4Y7M858</accession>
<dbReference type="Gene3D" id="3.30.2320.30">
    <property type="entry name" value="ATP synthase, E subunit, C-terminal"/>
    <property type="match status" value="1"/>
</dbReference>
<feature type="coiled-coil region" evidence="6">
    <location>
        <begin position="376"/>
        <end position="410"/>
    </location>
</feature>
<dbReference type="PANTHER" id="PTHR45715">
    <property type="entry name" value="ATPASE H+-TRANSPORTING V1 SUBUNIT E1A-RELATED"/>
    <property type="match status" value="1"/>
</dbReference>
<keyword evidence="2" id="KW-0813">Transport</keyword>
<gene>
    <name evidence="8" type="primary">EOG090X0F8Y</name>
</gene>
<dbReference type="FunFam" id="3.30.505.10:FF:000080">
    <property type="entry name" value="Pi3K21B, isoform C"/>
    <property type="match status" value="1"/>
</dbReference>
<dbReference type="PRINTS" id="PR00401">
    <property type="entry name" value="SH2DOMAIN"/>
</dbReference>
<evidence type="ECO:0000256" key="4">
    <source>
        <dbReference type="PROSITE-ProRule" id="PRU00191"/>
    </source>
</evidence>
<dbReference type="GO" id="GO:0042302">
    <property type="term" value="F:structural constituent of cuticle"/>
    <property type="evidence" value="ECO:0007669"/>
    <property type="project" value="UniProtKB-UniRule"/>
</dbReference>
<dbReference type="Pfam" id="PF16454">
    <property type="entry name" value="PI3K_P85_iSH2"/>
    <property type="match status" value="1"/>
</dbReference>
<feature type="domain" description="SH2" evidence="7">
    <location>
        <begin position="203"/>
        <end position="297"/>
    </location>
</feature>
<protein>
    <submittedName>
        <fullName evidence="8">EOG090X0F8Y</fullName>
    </submittedName>
</protein>
<keyword evidence="3" id="KW-0406">Ion transport</keyword>
<evidence type="ECO:0000256" key="1">
    <source>
        <dbReference type="ARBA" id="ARBA00005901"/>
    </source>
</evidence>
<comment type="similarity">
    <text evidence="1">Belongs to the V-ATPase E subunit family.</text>
</comment>
<evidence type="ECO:0000313" key="8">
    <source>
        <dbReference type="EMBL" id="SVE76696.1"/>
    </source>
</evidence>
<feature type="domain" description="SH2" evidence="7">
    <location>
        <begin position="468"/>
        <end position="564"/>
    </location>
</feature>
<dbReference type="InterPro" id="IPR000980">
    <property type="entry name" value="SH2"/>
</dbReference>
<evidence type="ECO:0000256" key="5">
    <source>
        <dbReference type="PROSITE-ProRule" id="PRU00497"/>
    </source>
</evidence>
<dbReference type="GO" id="GO:0033178">
    <property type="term" value="C:proton-transporting two-sector ATPase complex, catalytic domain"/>
    <property type="evidence" value="ECO:0007669"/>
    <property type="project" value="InterPro"/>
</dbReference>
<name>A0A4Y7M858_9CRUS</name>
<evidence type="ECO:0000256" key="2">
    <source>
        <dbReference type="ARBA" id="ARBA00022448"/>
    </source>
</evidence>
<dbReference type="Pfam" id="PF01991">
    <property type="entry name" value="vATP-synt_E"/>
    <property type="match status" value="1"/>
</dbReference>
<dbReference type="InterPro" id="IPR000618">
    <property type="entry name" value="Insect_cuticle"/>
</dbReference>
<dbReference type="SMART" id="SM00252">
    <property type="entry name" value="SH2"/>
    <property type="match status" value="2"/>
</dbReference>
<organism evidence="8">
    <name type="scientific">Daphnia longispina</name>
    <dbReference type="NCBI Taxonomy" id="42846"/>
    <lineage>
        <taxon>Eukaryota</taxon>
        <taxon>Metazoa</taxon>
        <taxon>Ecdysozoa</taxon>
        <taxon>Arthropoda</taxon>
        <taxon>Crustacea</taxon>
        <taxon>Branchiopoda</taxon>
        <taxon>Diplostraca</taxon>
        <taxon>Cladocera</taxon>
        <taxon>Anomopoda</taxon>
        <taxon>Daphniidae</taxon>
        <taxon>Daphnia</taxon>
    </lineage>
</organism>
<dbReference type="PRINTS" id="PR00678">
    <property type="entry name" value="PI3KINASEP85"/>
</dbReference>
<dbReference type="FunFam" id="3.30.505.10:FF:000100">
    <property type="entry name" value="phosphatidylinositol 3-kinase regulatory subunit gamma"/>
    <property type="match status" value="1"/>
</dbReference>
<dbReference type="Gene3D" id="1.10.287.1490">
    <property type="match status" value="1"/>
</dbReference>
<dbReference type="CDD" id="cd09942">
    <property type="entry name" value="SH2_nSH2_p85_like"/>
    <property type="match status" value="1"/>
</dbReference>
<proteinExistence type="evidence at transcript level"/>
<dbReference type="Gene3D" id="3.30.505.10">
    <property type="entry name" value="SH2 domain"/>
    <property type="match status" value="2"/>
</dbReference>
<dbReference type="SUPFAM" id="SSF55550">
    <property type="entry name" value="SH2 domain"/>
    <property type="match status" value="2"/>
</dbReference>
<dbReference type="FunFam" id="1.10.287.1490:FF:000022">
    <property type="entry name" value="Phosphatidylinositol 3-kinase regulatory subunit beta"/>
    <property type="match status" value="1"/>
</dbReference>
<dbReference type="PROSITE" id="PS51155">
    <property type="entry name" value="CHIT_BIND_RR_2"/>
    <property type="match status" value="1"/>
</dbReference>
<keyword evidence="5" id="KW-0193">Cuticle</keyword>
<dbReference type="AlphaFoldDB" id="A0A4Y7M858"/>
<evidence type="ECO:0000256" key="6">
    <source>
        <dbReference type="SAM" id="Coils"/>
    </source>
</evidence>
<evidence type="ECO:0000256" key="3">
    <source>
        <dbReference type="ARBA" id="ARBA00023065"/>
    </source>
</evidence>
<dbReference type="Pfam" id="PF00379">
    <property type="entry name" value="Chitin_bind_4"/>
    <property type="match status" value="1"/>
</dbReference>
<evidence type="ECO:0000259" key="7">
    <source>
        <dbReference type="PROSITE" id="PS50001"/>
    </source>
</evidence>
<dbReference type="InterPro" id="IPR036860">
    <property type="entry name" value="SH2_dom_sf"/>
</dbReference>
<keyword evidence="4" id="KW-0727">SH2 domain</keyword>
<dbReference type="EMBL" id="LR007077">
    <property type="protein sequence ID" value="SVE76696.1"/>
    <property type="molecule type" value="mRNA"/>
</dbReference>
<dbReference type="Gene3D" id="6.10.250.1620">
    <property type="match status" value="1"/>
</dbReference>
<dbReference type="InterPro" id="IPR032498">
    <property type="entry name" value="PI3K_P85_iSH2"/>
</dbReference>
<dbReference type="PROSITE" id="PS50001">
    <property type="entry name" value="SH2"/>
    <property type="match status" value="2"/>
</dbReference>
<dbReference type="GO" id="GO:0046961">
    <property type="term" value="F:proton-transporting ATPase activity, rotational mechanism"/>
    <property type="evidence" value="ECO:0007669"/>
    <property type="project" value="InterPro"/>
</dbReference>
<dbReference type="Pfam" id="PF00017">
    <property type="entry name" value="SH2"/>
    <property type="match status" value="2"/>
</dbReference>
<dbReference type="SUPFAM" id="SSF160527">
    <property type="entry name" value="V-type ATPase subunit E-like"/>
    <property type="match status" value="1"/>
</dbReference>
<dbReference type="CDD" id="cd12923">
    <property type="entry name" value="iSH2_PI3K_IA_R"/>
    <property type="match status" value="1"/>
</dbReference>